<comment type="similarity">
    <text evidence="3">Belongs to the complex I NDUFA7 subunit family.</text>
</comment>
<evidence type="ECO:0000256" key="7">
    <source>
        <dbReference type="ARBA" id="ARBA00022660"/>
    </source>
</evidence>
<dbReference type="Pfam" id="PF07347">
    <property type="entry name" value="CI-B14_5a"/>
    <property type="match status" value="1"/>
</dbReference>
<dbReference type="OrthoDB" id="10063829at2759"/>
<keyword evidence="8" id="KW-0999">Mitochondrion inner membrane</keyword>
<feature type="region of interest" description="Disordered" evidence="15">
    <location>
        <begin position="65"/>
        <end position="92"/>
    </location>
</feature>
<evidence type="ECO:0000256" key="4">
    <source>
        <dbReference type="ARBA" id="ARBA00011533"/>
    </source>
</evidence>
<keyword evidence="9" id="KW-0249">Electron transport</keyword>
<keyword evidence="11" id="KW-0496">Mitochondrion</keyword>
<comment type="subcellular location">
    <subcellularLocation>
        <location evidence="2">Mitochondrion inner membrane</location>
        <topology evidence="2">Peripheral membrane protein</topology>
        <orientation evidence="2">Matrix side</orientation>
    </subcellularLocation>
</comment>
<keyword evidence="7" id="KW-0679">Respiratory chain</keyword>
<evidence type="ECO:0000256" key="10">
    <source>
        <dbReference type="ARBA" id="ARBA00022990"/>
    </source>
</evidence>
<comment type="function">
    <text evidence="1">Accessory subunit of the mitochondrial membrane respiratory chain NADH dehydrogenase (Complex I), that is believed not to be involved in catalysis. Complex I functions in the transfer of electrons from NADH to the respiratory chain. The immediate electron acceptor for the enzyme is believed to be ubiquinone.</text>
</comment>
<evidence type="ECO:0000256" key="14">
    <source>
        <dbReference type="ARBA" id="ARBA00033401"/>
    </source>
</evidence>
<evidence type="ECO:0000256" key="11">
    <source>
        <dbReference type="ARBA" id="ARBA00023128"/>
    </source>
</evidence>
<evidence type="ECO:0000256" key="12">
    <source>
        <dbReference type="ARBA" id="ARBA00023136"/>
    </source>
</evidence>
<keyword evidence="12" id="KW-0472">Membrane</keyword>
<evidence type="ECO:0000256" key="15">
    <source>
        <dbReference type="SAM" id="MobiDB-lite"/>
    </source>
</evidence>
<evidence type="ECO:0000256" key="13">
    <source>
        <dbReference type="ARBA" id="ARBA00030360"/>
    </source>
</evidence>
<reference evidence="16" key="1">
    <citation type="submission" date="2020-11" db="EMBL/GenBank/DDBJ databases">
        <authorList>
            <person name="Tran Van P."/>
        </authorList>
    </citation>
    <scope>NUCLEOTIDE SEQUENCE</scope>
</reference>
<proteinExistence type="inferred from homology"/>
<dbReference type="GO" id="GO:0005743">
    <property type="term" value="C:mitochondrial inner membrane"/>
    <property type="evidence" value="ECO:0007669"/>
    <property type="project" value="UniProtKB-SubCell"/>
</dbReference>
<evidence type="ECO:0000313" key="17">
    <source>
        <dbReference type="Proteomes" id="UP000677054"/>
    </source>
</evidence>
<dbReference type="AlphaFoldDB" id="A0A7R9AB17"/>
<feature type="region of interest" description="Disordered" evidence="15">
    <location>
        <begin position="1"/>
        <end position="35"/>
    </location>
</feature>
<keyword evidence="6" id="KW-0813">Transport</keyword>
<keyword evidence="10" id="KW-0007">Acetylation</keyword>
<evidence type="ECO:0000256" key="8">
    <source>
        <dbReference type="ARBA" id="ARBA00022792"/>
    </source>
</evidence>
<dbReference type="EMBL" id="CAJPEV010003077">
    <property type="protein sequence ID" value="CAG0898852.1"/>
    <property type="molecule type" value="Genomic_DNA"/>
</dbReference>
<evidence type="ECO:0000256" key="3">
    <source>
        <dbReference type="ARBA" id="ARBA00005482"/>
    </source>
</evidence>
<keyword evidence="17" id="KW-1185">Reference proteome</keyword>
<dbReference type="InterPro" id="IPR009947">
    <property type="entry name" value="NDUA7"/>
</dbReference>
<dbReference type="GO" id="GO:0006120">
    <property type="term" value="P:mitochondrial electron transport, NADH to ubiquinone"/>
    <property type="evidence" value="ECO:0007669"/>
    <property type="project" value="TreeGrafter"/>
</dbReference>
<comment type="subunit">
    <text evidence="4">Complex I is composed of 45 different subunits.</text>
</comment>
<dbReference type="PANTHER" id="PTHR12485">
    <property type="entry name" value="NADH-UBIQUINONE OXIDOREDUCTASE SUBUNIT B"/>
    <property type="match status" value="1"/>
</dbReference>
<dbReference type="PANTHER" id="PTHR12485:SF1">
    <property type="entry name" value="NADH DEHYDROGENASE [UBIQUINONE] 1 ALPHA SUBCOMPLEX SUBUNIT 7"/>
    <property type="match status" value="1"/>
</dbReference>
<protein>
    <recommendedName>
        <fullName evidence="5">NADH dehydrogenase [ubiquinone] 1 alpha subcomplex subunit 7</fullName>
    </recommendedName>
    <alternativeName>
        <fullName evidence="14">Complex I-B14.5a</fullName>
    </alternativeName>
    <alternativeName>
        <fullName evidence="13">NADH-ubiquinone oxidoreductase subunit B14.5a</fullName>
    </alternativeName>
</protein>
<organism evidence="16">
    <name type="scientific">Darwinula stevensoni</name>
    <dbReference type="NCBI Taxonomy" id="69355"/>
    <lineage>
        <taxon>Eukaryota</taxon>
        <taxon>Metazoa</taxon>
        <taxon>Ecdysozoa</taxon>
        <taxon>Arthropoda</taxon>
        <taxon>Crustacea</taxon>
        <taxon>Oligostraca</taxon>
        <taxon>Ostracoda</taxon>
        <taxon>Podocopa</taxon>
        <taxon>Podocopida</taxon>
        <taxon>Darwinulocopina</taxon>
        <taxon>Darwinuloidea</taxon>
        <taxon>Darwinulidae</taxon>
        <taxon>Darwinula</taxon>
    </lineage>
</organism>
<evidence type="ECO:0000256" key="2">
    <source>
        <dbReference type="ARBA" id="ARBA00004443"/>
    </source>
</evidence>
<dbReference type="EMBL" id="LR902594">
    <property type="protein sequence ID" value="CAD7250794.1"/>
    <property type="molecule type" value="Genomic_DNA"/>
</dbReference>
<evidence type="ECO:0000256" key="1">
    <source>
        <dbReference type="ARBA" id="ARBA00003195"/>
    </source>
</evidence>
<name>A0A7R9AB17_9CRUS</name>
<evidence type="ECO:0000313" key="16">
    <source>
        <dbReference type="EMBL" id="CAD7250794.1"/>
    </source>
</evidence>
<sequence length="92" mass="10280">MQRTFQSNMRFEGMAGAPRRTVPPPNLPEGPSHKLATNYYYSRDGRRESSPPVLLGGSIVKRIEAGKSAEKKDKALMKKGKKVPTPRSLYHP</sequence>
<dbReference type="Proteomes" id="UP000677054">
    <property type="component" value="Unassembled WGS sequence"/>
</dbReference>
<evidence type="ECO:0000256" key="9">
    <source>
        <dbReference type="ARBA" id="ARBA00022982"/>
    </source>
</evidence>
<feature type="compositionally biased region" description="Basic and acidic residues" evidence="15">
    <location>
        <begin position="65"/>
        <end position="76"/>
    </location>
</feature>
<evidence type="ECO:0000256" key="5">
    <source>
        <dbReference type="ARBA" id="ARBA00016383"/>
    </source>
</evidence>
<accession>A0A7R9AB17</accession>
<gene>
    <name evidence="16" type="ORF">DSTB1V02_LOCUS10563</name>
</gene>
<evidence type="ECO:0000256" key="6">
    <source>
        <dbReference type="ARBA" id="ARBA00022448"/>
    </source>
</evidence>